<proteinExistence type="predicted"/>
<protein>
    <recommendedName>
        <fullName evidence="1">DUF3291 domain-containing protein</fullName>
    </recommendedName>
</protein>
<evidence type="ECO:0000313" key="3">
    <source>
        <dbReference type="Proteomes" id="UP000660708"/>
    </source>
</evidence>
<keyword evidence="3" id="KW-1185">Reference proteome</keyword>
<name>A0A8I0T4T6_9GAMM</name>
<dbReference type="AlphaFoldDB" id="A0A8I0T4T6"/>
<organism evidence="2 3">
    <name type="scientific">Pseudoalteromonas peptidolytica F12-50-A1</name>
    <dbReference type="NCBI Taxonomy" id="1315280"/>
    <lineage>
        <taxon>Bacteria</taxon>
        <taxon>Pseudomonadati</taxon>
        <taxon>Pseudomonadota</taxon>
        <taxon>Gammaproteobacteria</taxon>
        <taxon>Alteromonadales</taxon>
        <taxon>Pseudoalteromonadaceae</taxon>
        <taxon>Pseudoalteromonas</taxon>
    </lineage>
</organism>
<dbReference type="Pfam" id="PF11695">
    <property type="entry name" value="DUF3291"/>
    <property type="match status" value="1"/>
</dbReference>
<dbReference type="RefSeq" id="WP_147390018.1">
    <property type="nucleotide sequence ID" value="NZ_AQHF01000024.1"/>
</dbReference>
<evidence type="ECO:0000259" key="1">
    <source>
        <dbReference type="Pfam" id="PF11695"/>
    </source>
</evidence>
<dbReference type="InterPro" id="IPR011008">
    <property type="entry name" value="Dimeric_a/b-barrel"/>
</dbReference>
<dbReference type="SUPFAM" id="SSF54909">
    <property type="entry name" value="Dimeric alpha+beta barrel"/>
    <property type="match status" value="1"/>
</dbReference>
<gene>
    <name evidence="2" type="ORF">PPEP_a2761</name>
</gene>
<accession>A0A8I0T4T6</accession>
<evidence type="ECO:0000313" key="2">
    <source>
        <dbReference type="EMBL" id="MBE0346667.1"/>
    </source>
</evidence>
<dbReference type="Proteomes" id="UP000660708">
    <property type="component" value="Unassembled WGS sequence"/>
</dbReference>
<feature type="domain" description="DUF3291" evidence="1">
    <location>
        <begin position="24"/>
        <end position="137"/>
    </location>
</feature>
<dbReference type="InterPro" id="IPR021708">
    <property type="entry name" value="DUF3291"/>
</dbReference>
<reference evidence="2 3" key="1">
    <citation type="submission" date="2015-06" db="EMBL/GenBank/DDBJ databases">
        <title>Genome sequence of Pseudoalteromonas peptidolytica.</title>
        <authorList>
            <person name="Xie B.-B."/>
            <person name="Rong J.-C."/>
            <person name="Qin Q.-L."/>
            <person name="Zhang Y.-Z."/>
        </authorList>
    </citation>
    <scope>NUCLEOTIDE SEQUENCE [LARGE SCALE GENOMIC DNA]</scope>
    <source>
        <strain evidence="2 3">F12-50-A1</strain>
    </source>
</reference>
<sequence>MRLAFFSIFTTKSPTNGALRKLDRNSLKQLNSLAESSPGFVWHMGEDCESVAATDLFGCTDVLVTLVVWRSERALREFMSHSLCQKVFSRSTVFLDGADPEHYVVWRLDNDTLPTLHEAKARLDYLRRFGSSDYAFNCNGYSEYQLSSQQDLLA</sequence>
<dbReference type="EMBL" id="AQHF01000024">
    <property type="protein sequence ID" value="MBE0346667.1"/>
    <property type="molecule type" value="Genomic_DNA"/>
</dbReference>
<comment type="caution">
    <text evidence="2">The sequence shown here is derived from an EMBL/GenBank/DDBJ whole genome shotgun (WGS) entry which is preliminary data.</text>
</comment>